<organism evidence="2 3">
    <name type="scientific">Pan troglodytes</name>
    <name type="common">Chimpanzee</name>
    <dbReference type="NCBI Taxonomy" id="9598"/>
    <lineage>
        <taxon>Eukaryota</taxon>
        <taxon>Metazoa</taxon>
        <taxon>Chordata</taxon>
        <taxon>Craniata</taxon>
        <taxon>Vertebrata</taxon>
        <taxon>Euteleostomi</taxon>
        <taxon>Mammalia</taxon>
        <taxon>Eutheria</taxon>
        <taxon>Euarchontoglires</taxon>
        <taxon>Primates</taxon>
        <taxon>Haplorrhini</taxon>
        <taxon>Catarrhini</taxon>
        <taxon>Hominidae</taxon>
        <taxon>Pan</taxon>
    </lineage>
</organism>
<dbReference type="EMBL" id="NBAG03000278">
    <property type="protein sequence ID" value="PNI50697.1"/>
    <property type="molecule type" value="Genomic_DNA"/>
</dbReference>
<dbReference type="AlphaFoldDB" id="A0A2J8LTU9"/>
<dbReference type="Proteomes" id="UP000236370">
    <property type="component" value="Unassembled WGS sequence"/>
</dbReference>
<evidence type="ECO:0000313" key="3">
    <source>
        <dbReference type="Proteomes" id="UP000236370"/>
    </source>
</evidence>
<feature type="non-terminal residue" evidence="2">
    <location>
        <position position="1"/>
    </location>
</feature>
<proteinExistence type="predicted"/>
<gene>
    <name evidence="2" type="ORF">CK820_G0026150</name>
</gene>
<protein>
    <submittedName>
        <fullName evidence="2">OCEL1 isoform 12</fullName>
    </submittedName>
</protein>
<name>A0A2J8LTU9_PANTR</name>
<accession>A0A2J8LTU9</accession>
<feature type="region of interest" description="Disordered" evidence="1">
    <location>
        <begin position="1"/>
        <end position="40"/>
    </location>
</feature>
<evidence type="ECO:0000256" key="1">
    <source>
        <dbReference type="SAM" id="MobiDB-lite"/>
    </source>
</evidence>
<evidence type="ECO:0000313" key="2">
    <source>
        <dbReference type="EMBL" id="PNI50697.1"/>
    </source>
</evidence>
<reference evidence="2 3" key="1">
    <citation type="submission" date="2017-12" db="EMBL/GenBank/DDBJ databases">
        <title>High-resolution comparative analysis of great ape genomes.</title>
        <authorList>
            <person name="Pollen A."/>
            <person name="Hastie A."/>
            <person name="Hormozdiari F."/>
            <person name="Dougherty M."/>
            <person name="Liu R."/>
            <person name="Chaisson M."/>
            <person name="Hoppe E."/>
            <person name="Hill C."/>
            <person name="Pang A."/>
            <person name="Hillier L."/>
            <person name="Baker C."/>
            <person name="Armstrong J."/>
            <person name="Shendure J."/>
            <person name="Paten B."/>
            <person name="Wilson R."/>
            <person name="Chao H."/>
            <person name="Schneider V."/>
            <person name="Ventura M."/>
            <person name="Kronenberg Z."/>
            <person name="Murali S."/>
            <person name="Gordon D."/>
            <person name="Cantsilieris S."/>
            <person name="Munson K."/>
            <person name="Nelson B."/>
            <person name="Raja A."/>
            <person name="Underwood J."/>
            <person name="Diekhans M."/>
            <person name="Fiddes I."/>
            <person name="Haussler D."/>
            <person name="Eichler E."/>
        </authorList>
    </citation>
    <scope>NUCLEOTIDE SEQUENCE [LARGE SCALE GENOMIC DNA]</scope>
    <source>
        <strain evidence="2">Yerkes chimp pedigree #C0471</strain>
    </source>
</reference>
<comment type="caution">
    <text evidence="2">The sequence shown here is derived from an EMBL/GenBank/DDBJ whole genome shotgun (WGS) entry which is preliminary data.</text>
</comment>
<sequence length="83" mass="9268">ILTRLGLGPRCRDWRPEASKPAPPALRASPSRDPTRQRPRRLCLRMSCSPRPSWAPRSLLEPSLRGISLGPTQCPTMSLSTHQ</sequence>